<dbReference type="SUPFAM" id="SSF54928">
    <property type="entry name" value="RNA-binding domain, RBD"/>
    <property type="match status" value="1"/>
</dbReference>
<dbReference type="Proteomes" id="UP000604825">
    <property type="component" value="Unassembled WGS sequence"/>
</dbReference>
<dbReference type="AlphaFoldDB" id="A0A811N7Z8"/>
<name>A0A811N7Z8_9POAL</name>
<reference evidence="1" key="1">
    <citation type="submission" date="2020-10" db="EMBL/GenBank/DDBJ databases">
        <authorList>
            <person name="Han B."/>
            <person name="Lu T."/>
            <person name="Zhao Q."/>
            <person name="Huang X."/>
            <person name="Zhao Y."/>
        </authorList>
    </citation>
    <scope>NUCLEOTIDE SEQUENCE</scope>
</reference>
<dbReference type="GO" id="GO:0003676">
    <property type="term" value="F:nucleic acid binding"/>
    <property type="evidence" value="ECO:0007669"/>
    <property type="project" value="InterPro"/>
</dbReference>
<evidence type="ECO:0000313" key="1">
    <source>
        <dbReference type="EMBL" id="CAD6219744.1"/>
    </source>
</evidence>
<keyword evidence="2" id="KW-1185">Reference proteome</keyword>
<accession>A0A811N7Z8</accession>
<dbReference type="InterPro" id="IPR035979">
    <property type="entry name" value="RBD_domain_sf"/>
</dbReference>
<evidence type="ECO:0000313" key="2">
    <source>
        <dbReference type="Proteomes" id="UP000604825"/>
    </source>
</evidence>
<gene>
    <name evidence="1" type="ORF">NCGR_LOCUS13355</name>
</gene>
<dbReference type="EMBL" id="CAJGYO010000003">
    <property type="protein sequence ID" value="CAD6219744.1"/>
    <property type="molecule type" value="Genomic_DNA"/>
</dbReference>
<comment type="caution">
    <text evidence="1">The sequence shown here is derived from an EMBL/GenBank/DDBJ whole genome shotgun (WGS) entry which is preliminary data.</text>
</comment>
<protein>
    <recommendedName>
        <fullName evidence="3">RRM domain-containing protein</fullName>
    </recommendedName>
</protein>
<organism evidence="1 2">
    <name type="scientific">Miscanthus lutarioriparius</name>
    <dbReference type="NCBI Taxonomy" id="422564"/>
    <lineage>
        <taxon>Eukaryota</taxon>
        <taxon>Viridiplantae</taxon>
        <taxon>Streptophyta</taxon>
        <taxon>Embryophyta</taxon>
        <taxon>Tracheophyta</taxon>
        <taxon>Spermatophyta</taxon>
        <taxon>Magnoliopsida</taxon>
        <taxon>Liliopsida</taxon>
        <taxon>Poales</taxon>
        <taxon>Poaceae</taxon>
        <taxon>PACMAD clade</taxon>
        <taxon>Panicoideae</taxon>
        <taxon>Andropogonodae</taxon>
        <taxon>Andropogoneae</taxon>
        <taxon>Saccharinae</taxon>
        <taxon>Miscanthus</taxon>
    </lineage>
</organism>
<dbReference type="OrthoDB" id="4726at2759"/>
<sequence>MSCQMKLIEMHNVVVLFVREVYQAQCREEKMVDARSRREDLDGTIIGINSVSVSRSRTAICPINPKFLPQSEAEWETCLRTIYCTNISKIVCHLKLLDNEDRSTNIAFIEFAEVDGAIAALMSGGIYVDGIPIRMCPPKSPIRTYCFGSPTALEGTIGGY</sequence>
<proteinExistence type="predicted"/>
<evidence type="ECO:0008006" key="3">
    <source>
        <dbReference type="Google" id="ProtNLM"/>
    </source>
</evidence>